<evidence type="ECO:0000256" key="8">
    <source>
        <dbReference type="ARBA" id="ARBA00022837"/>
    </source>
</evidence>
<keyword evidence="14" id="KW-1185">Reference proteome</keyword>
<evidence type="ECO:0000256" key="5">
    <source>
        <dbReference type="ARBA" id="ARBA00011245"/>
    </source>
</evidence>
<dbReference type="EC" id="5.1.3.3" evidence="6 11"/>
<dbReference type="PROSITE" id="PS51257">
    <property type="entry name" value="PROKAR_LIPOPROTEIN"/>
    <property type="match status" value="1"/>
</dbReference>
<dbReference type="RefSeq" id="WP_345331629.1">
    <property type="nucleotide sequence ID" value="NZ_BAABJI010000002.1"/>
</dbReference>
<dbReference type="CDD" id="cd09019">
    <property type="entry name" value="galactose_mutarotase_like"/>
    <property type="match status" value="1"/>
</dbReference>
<dbReference type="InterPro" id="IPR008183">
    <property type="entry name" value="Aldose_1/G6P_1-epimerase"/>
</dbReference>
<comment type="subunit">
    <text evidence="5">Monomer.</text>
</comment>
<dbReference type="InterPro" id="IPR047215">
    <property type="entry name" value="Galactose_mutarotase-like"/>
</dbReference>
<keyword evidence="10 11" id="KW-0119">Carbohydrate metabolism</keyword>
<comment type="catalytic activity">
    <reaction evidence="1 11">
        <text>alpha-D-glucose = beta-D-glucose</text>
        <dbReference type="Rhea" id="RHEA:10264"/>
        <dbReference type="ChEBI" id="CHEBI:15903"/>
        <dbReference type="ChEBI" id="CHEBI:17925"/>
        <dbReference type="EC" id="5.1.3.3"/>
    </reaction>
</comment>
<keyword evidence="12" id="KW-0732">Signal</keyword>
<evidence type="ECO:0000256" key="3">
    <source>
        <dbReference type="ARBA" id="ARBA00005028"/>
    </source>
</evidence>
<comment type="cofactor">
    <cofactor evidence="2">
        <name>Ca(2+)</name>
        <dbReference type="ChEBI" id="CHEBI:29108"/>
    </cofactor>
</comment>
<evidence type="ECO:0000256" key="6">
    <source>
        <dbReference type="ARBA" id="ARBA00013185"/>
    </source>
</evidence>
<protein>
    <recommendedName>
        <fullName evidence="7 11">Aldose 1-epimerase</fullName>
        <ecNumber evidence="6 11">5.1.3.3</ecNumber>
    </recommendedName>
</protein>
<dbReference type="EMBL" id="BAABJI010000002">
    <property type="protein sequence ID" value="GAA4920863.1"/>
    <property type="molecule type" value="Genomic_DNA"/>
</dbReference>
<feature type="signal peptide" evidence="12">
    <location>
        <begin position="1"/>
        <end position="22"/>
    </location>
</feature>
<dbReference type="SUPFAM" id="SSF74650">
    <property type="entry name" value="Galactose mutarotase-like"/>
    <property type="match status" value="1"/>
</dbReference>
<evidence type="ECO:0000256" key="9">
    <source>
        <dbReference type="ARBA" id="ARBA00023235"/>
    </source>
</evidence>
<evidence type="ECO:0000256" key="1">
    <source>
        <dbReference type="ARBA" id="ARBA00001614"/>
    </source>
</evidence>
<dbReference type="PIRSF" id="PIRSF005096">
    <property type="entry name" value="GALM"/>
    <property type="match status" value="1"/>
</dbReference>
<proteinExistence type="inferred from homology"/>
<evidence type="ECO:0000313" key="13">
    <source>
        <dbReference type="EMBL" id="GAA4920863.1"/>
    </source>
</evidence>
<reference evidence="14" key="1">
    <citation type="journal article" date="2019" name="Int. J. Syst. Evol. Microbiol.">
        <title>The Global Catalogue of Microorganisms (GCM) 10K type strain sequencing project: providing services to taxonomists for standard genome sequencing and annotation.</title>
        <authorList>
            <consortium name="The Broad Institute Genomics Platform"/>
            <consortium name="The Broad Institute Genome Sequencing Center for Infectious Disease"/>
            <person name="Wu L."/>
            <person name="Ma J."/>
        </authorList>
    </citation>
    <scope>NUCLEOTIDE SEQUENCE [LARGE SCALE GENOMIC DNA]</scope>
    <source>
        <strain evidence="14">JCM 18283</strain>
    </source>
</reference>
<name>A0ABP9FXL1_9SPHI</name>
<evidence type="ECO:0000256" key="12">
    <source>
        <dbReference type="SAM" id="SignalP"/>
    </source>
</evidence>
<feature type="chain" id="PRO_5046807259" description="Aldose 1-epimerase" evidence="12">
    <location>
        <begin position="23"/>
        <end position="387"/>
    </location>
</feature>
<evidence type="ECO:0000256" key="10">
    <source>
        <dbReference type="ARBA" id="ARBA00023277"/>
    </source>
</evidence>
<dbReference type="InterPro" id="IPR011013">
    <property type="entry name" value="Gal_mutarotase_sf_dom"/>
</dbReference>
<sequence>MKNKSVQIIMSLVIATAITACGGPSKQTAENTDTIAADSATTNIKGTVDGKEVSLYTLKNSKGVSVVITNYGGRVVSLNVPDKDGKLTDVVLGYDSLKSYQKKGEPYFGALIGRYGNRIAKGKFTLDGKQYQLDINDGVNTLHGGFKGFFCQVWDVKKADDKTLELSYISKDGEGGYPGTLTVDVAYELTDDNELKIAYKATTDKATVVNLTNHAYFNLNGHTGAAITNHQLYINADKFTPVDNTLIPTGELDAVKGTPFDFTTAKAIGKDIEADNEQLKFGKGYDHNFVLNKTAADKPVATVSSPVTGISMDVYTTEPGLQFYSGNFLTGADKDGKGGVAYPHRSALCLETQHFPDSPNEPSFPSTVLKQGQEYKTTTTYKFSIAK</sequence>
<evidence type="ECO:0000256" key="7">
    <source>
        <dbReference type="ARBA" id="ARBA00014165"/>
    </source>
</evidence>
<evidence type="ECO:0000256" key="2">
    <source>
        <dbReference type="ARBA" id="ARBA00001913"/>
    </source>
</evidence>
<evidence type="ECO:0000256" key="11">
    <source>
        <dbReference type="PIRNR" id="PIRNR005096"/>
    </source>
</evidence>
<keyword evidence="9 11" id="KW-0413">Isomerase</keyword>
<dbReference type="NCBIfam" id="NF008277">
    <property type="entry name" value="PRK11055.1"/>
    <property type="match status" value="1"/>
</dbReference>
<keyword evidence="8" id="KW-0106">Calcium</keyword>
<gene>
    <name evidence="13" type="ORF">GCM10023313_25820</name>
</gene>
<organism evidence="13 14">
    <name type="scientific">Mucilaginibacter defluvii</name>
    <dbReference type="NCBI Taxonomy" id="1196019"/>
    <lineage>
        <taxon>Bacteria</taxon>
        <taxon>Pseudomonadati</taxon>
        <taxon>Bacteroidota</taxon>
        <taxon>Sphingobacteriia</taxon>
        <taxon>Sphingobacteriales</taxon>
        <taxon>Sphingobacteriaceae</taxon>
        <taxon>Mucilaginibacter</taxon>
    </lineage>
</organism>
<dbReference type="Gene3D" id="2.70.98.10">
    <property type="match status" value="1"/>
</dbReference>
<dbReference type="PANTHER" id="PTHR10091">
    <property type="entry name" value="ALDOSE-1-EPIMERASE"/>
    <property type="match status" value="1"/>
</dbReference>
<dbReference type="InterPro" id="IPR018052">
    <property type="entry name" value="Ald1_epimerase_CS"/>
</dbReference>
<dbReference type="Pfam" id="PF01263">
    <property type="entry name" value="Aldose_epim"/>
    <property type="match status" value="1"/>
</dbReference>
<accession>A0ABP9FXL1</accession>
<dbReference type="Proteomes" id="UP001501436">
    <property type="component" value="Unassembled WGS sequence"/>
</dbReference>
<dbReference type="InterPro" id="IPR014718">
    <property type="entry name" value="GH-type_carb-bd"/>
</dbReference>
<dbReference type="InterPro" id="IPR015443">
    <property type="entry name" value="Aldose_1-epimerase"/>
</dbReference>
<dbReference type="PROSITE" id="PS00545">
    <property type="entry name" value="ALDOSE_1_EPIMERASE"/>
    <property type="match status" value="1"/>
</dbReference>
<dbReference type="PANTHER" id="PTHR10091:SF0">
    <property type="entry name" value="GALACTOSE MUTAROTASE"/>
    <property type="match status" value="1"/>
</dbReference>
<evidence type="ECO:0000256" key="4">
    <source>
        <dbReference type="ARBA" id="ARBA00006206"/>
    </source>
</evidence>
<evidence type="ECO:0000313" key="14">
    <source>
        <dbReference type="Proteomes" id="UP001501436"/>
    </source>
</evidence>
<comment type="pathway">
    <text evidence="3 11">Carbohydrate metabolism; hexose metabolism.</text>
</comment>
<comment type="caution">
    <text evidence="13">The sequence shown here is derived from an EMBL/GenBank/DDBJ whole genome shotgun (WGS) entry which is preliminary data.</text>
</comment>
<comment type="similarity">
    <text evidence="4 11">Belongs to the aldose epimerase family.</text>
</comment>